<evidence type="ECO:0000313" key="2">
    <source>
        <dbReference type="Proteomes" id="UP000023152"/>
    </source>
</evidence>
<proteinExistence type="predicted"/>
<reference evidence="1 2" key="1">
    <citation type="journal article" date="2013" name="Curr. Biol.">
        <title>The Genome of the Foraminiferan Reticulomyxa filosa.</title>
        <authorList>
            <person name="Glockner G."/>
            <person name="Hulsmann N."/>
            <person name="Schleicher M."/>
            <person name="Noegel A.A."/>
            <person name="Eichinger L."/>
            <person name="Gallinger C."/>
            <person name="Pawlowski J."/>
            <person name="Sierra R."/>
            <person name="Euteneuer U."/>
            <person name="Pillet L."/>
            <person name="Moustafa A."/>
            <person name="Platzer M."/>
            <person name="Groth M."/>
            <person name="Szafranski K."/>
            <person name="Schliwa M."/>
        </authorList>
    </citation>
    <scope>NUCLEOTIDE SEQUENCE [LARGE SCALE GENOMIC DNA]</scope>
</reference>
<feature type="non-terminal residue" evidence="1">
    <location>
        <position position="281"/>
    </location>
</feature>
<keyword evidence="2" id="KW-1185">Reference proteome</keyword>
<accession>X6LN39</accession>
<dbReference type="EMBL" id="ASPP01033597">
    <property type="protein sequence ID" value="ETO03338.1"/>
    <property type="molecule type" value="Genomic_DNA"/>
</dbReference>
<organism evidence="1 2">
    <name type="scientific">Reticulomyxa filosa</name>
    <dbReference type="NCBI Taxonomy" id="46433"/>
    <lineage>
        <taxon>Eukaryota</taxon>
        <taxon>Sar</taxon>
        <taxon>Rhizaria</taxon>
        <taxon>Retaria</taxon>
        <taxon>Foraminifera</taxon>
        <taxon>Monothalamids</taxon>
        <taxon>Reticulomyxidae</taxon>
        <taxon>Reticulomyxa</taxon>
    </lineage>
</organism>
<dbReference type="AlphaFoldDB" id="X6LN39"/>
<dbReference type="Proteomes" id="UP000023152">
    <property type="component" value="Unassembled WGS sequence"/>
</dbReference>
<name>X6LN39_RETFI</name>
<gene>
    <name evidence="1" type="ORF">RFI_34072</name>
</gene>
<feature type="non-terminal residue" evidence="1">
    <location>
        <position position="1"/>
    </location>
</feature>
<evidence type="ECO:0000313" key="1">
    <source>
        <dbReference type="EMBL" id="ETO03338.1"/>
    </source>
</evidence>
<comment type="caution">
    <text evidence="1">The sequence shown here is derived from an EMBL/GenBank/DDBJ whole genome shotgun (WGS) entry which is preliminary data.</text>
</comment>
<sequence length="281" mass="31705">KKKKKKKKKKKTTTTTNTITKNCKNRLKSEETTMNIFCQSFGCHANLFQITGYDIVTLTCNGPYSCEHSHFFISNFSKEIEISAMADAVAQTKFVFAFGSYVYFTYFAEIDSNDLQDTYWSLTNIDKVDIDCFVDFFFFCVCIRMKLFIFFWIEHHISLDPPSLLCLYTQIGTKGYGCAGVTFDNARVKQFSVVCGGKEDSTGFNCYNTAFNNYEDTSFNLTCGLQYSCVDVVVRYDGSSQYDSSCAISCLPSPSLPTCDNVTIFVNNSALGFDDISLSCQ</sequence>
<protein>
    <submittedName>
        <fullName evidence="1">Uncharacterized protein</fullName>
    </submittedName>
</protein>